<accession>A0AAV6G4U0</accession>
<evidence type="ECO:0000256" key="21">
    <source>
        <dbReference type="PROSITE-ProRule" id="PRU00043"/>
    </source>
</evidence>
<dbReference type="FunFam" id="2.60.40.60:FF:000095">
    <property type="entry name" value="Cadherin 13"/>
    <property type="match status" value="1"/>
</dbReference>
<keyword evidence="28" id="KW-1185">Reference proteome</keyword>
<keyword evidence="15" id="KW-0965">Cell junction</keyword>
<feature type="domain" description="Cadherin" evidence="26">
    <location>
        <begin position="265"/>
        <end position="376"/>
    </location>
</feature>
<dbReference type="PANTHER" id="PTHR24027">
    <property type="entry name" value="CADHERIN-23"/>
    <property type="match status" value="1"/>
</dbReference>
<keyword evidence="12" id="KW-0967">Endosome</keyword>
<dbReference type="GO" id="GO:0007498">
    <property type="term" value="P:mesoderm development"/>
    <property type="evidence" value="ECO:0007669"/>
    <property type="project" value="UniProtKB-ARBA"/>
</dbReference>
<dbReference type="PANTHER" id="PTHR24027:SF319">
    <property type="entry name" value="CADHERIN-1"/>
    <property type="match status" value="1"/>
</dbReference>
<dbReference type="PROSITE" id="PS50268">
    <property type="entry name" value="CADHERIN_2"/>
    <property type="match status" value="4"/>
</dbReference>
<evidence type="ECO:0000256" key="25">
    <source>
        <dbReference type="SAM" id="SignalP"/>
    </source>
</evidence>
<evidence type="ECO:0000256" key="22">
    <source>
        <dbReference type="RuleBase" id="RU003318"/>
    </source>
</evidence>
<keyword evidence="9" id="KW-0479">Metal-binding</keyword>
<dbReference type="InterPro" id="IPR014868">
    <property type="entry name" value="Cadherin_pro_dom"/>
</dbReference>
<dbReference type="SMART" id="SM00112">
    <property type="entry name" value="CA"/>
    <property type="match status" value="4"/>
</dbReference>
<dbReference type="Pfam" id="PF01049">
    <property type="entry name" value="CADH_Y-type_LIR"/>
    <property type="match status" value="1"/>
</dbReference>
<feature type="domain" description="Cadherin" evidence="26">
    <location>
        <begin position="489"/>
        <end position="597"/>
    </location>
</feature>
<dbReference type="Gene3D" id="2.60.40.60">
    <property type="entry name" value="Cadherins"/>
    <property type="match status" value="6"/>
</dbReference>
<evidence type="ECO:0000259" key="26">
    <source>
        <dbReference type="PROSITE" id="PS50268"/>
    </source>
</evidence>
<feature type="signal peptide" evidence="25">
    <location>
        <begin position="1"/>
        <end position="23"/>
    </location>
</feature>
<dbReference type="GO" id="GO:0005768">
    <property type="term" value="C:endosome"/>
    <property type="evidence" value="ECO:0007669"/>
    <property type="project" value="UniProtKB-SubCell"/>
</dbReference>
<evidence type="ECO:0000256" key="10">
    <source>
        <dbReference type="ARBA" id="ARBA00022729"/>
    </source>
</evidence>
<dbReference type="FunFam" id="2.60.40.60:FF:000022">
    <property type="entry name" value="Cadherin 2"/>
    <property type="match status" value="1"/>
</dbReference>
<dbReference type="GO" id="GO:0060027">
    <property type="term" value="P:convergent extension involved in gastrulation"/>
    <property type="evidence" value="ECO:0007669"/>
    <property type="project" value="UniProtKB-ARBA"/>
</dbReference>
<evidence type="ECO:0000256" key="14">
    <source>
        <dbReference type="ARBA" id="ARBA00022889"/>
    </source>
</evidence>
<keyword evidence="19" id="KW-0325">Glycoprotein</keyword>
<gene>
    <name evidence="27" type="ORF">AALO_G00187020</name>
</gene>
<dbReference type="GO" id="GO:0008013">
    <property type="term" value="F:beta-catenin binding"/>
    <property type="evidence" value="ECO:0007669"/>
    <property type="project" value="TreeGrafter"/>
</dbReference>
<dbReference type="GO" id="GO:0044331">
    <property type="term" value="P:cell-cell adhesion mediated by cadherin"/>
    <property type="evidence" value="ECO:0007669"/>
    <property type="project" value="TreeGrafter"/>
</dbReference>
<dbReference type="GO" id="GO:0001841">
    <property type="term" value="P:neural tube formation"/>
    <property type="evidence" value="ECO:0007669"/>
    <property type="project" value="UniProtKB-ARBA"/>
</dbReference>
<dbReference type="GO" id="GO:0007398">
    <property type="term" value="P:ectoderm development"/>
    <property type="evidence" value="ECO:0007669"/>
    <property type="project" value="UniProtKB-ARBA"/>
</dbReference>
<evidence type="ECO:0000256" key="9">
    <source>
        <dbReference type="ARBA" id="ARBA00022723"/>
    </source>
</evidence>
<dbReference type="SMART" id="SM01055">
    <property type="entry name" value="Cadherin_pro"/>
    <property type="match status" value="1"/>
</dbReference>
<evidence type="ECO:0000256" key="1">
    <source>
        <dbReference type="ARBA" id="ARBA00004177"/>
    </source>
</evidence>
<protein>
    <recommendedName>
        <fullName evidence="20">Cadherin-1</fullName>
    </recommendedName>
</protein>
<evidence type="ECO:0000256" key="8">
    <source>
        <dbReference type="ARBA" id="ARBA00022692"/>
    </source>
</evidence>
<keyword evidence="8 22" id="KW-0812">Transmembrane</keyword>
<evidence type="ECO:0000256" key="5">
    <source>
        <dbReference type="ARBA" id="ARBA00004601"/>
    </source>
</evidence>
<name>A0AAV6G4U0_9TELE</name>
<evidence type="ECO:0000256" key="3">
    <source>
        <dbReference type="ARBA" id="ARBA00004496"/>
    </source>
</evidence>
<comment type="function">
    <text evidence="23">Cadherins are calcium-dependent cell adhesion proteins.</text>
</comment>
<dbReference type="GO" id="GO:0016339">
    <property type="term" value="P:calcium-dependent cell-cell adhesion via plasma membrane cell adhesion molecules"/>
    <property type="evidence" value="ECO:0007669"/>
    <property type="project" value="TreeGrafter"/>
</dbReference>
<dbReference type="GO" id="GO:0045296">
    <property type="term" value="F:cadherin binding"/>
    <property type="evidence" value="ECO:0007669"/>
    <property type="project" value="TreeGrafter"/>
</dbReference>
<keyword evidence="13 21" id="KW-0106">Calcium</keyword>
<evidence type="ECO:0000256" key="13">
    <source>
        <dbReference type="ARBA" id="ARBA00022837"/>
    </source>
</evidence>
<dbReference type="GO" id="GO:0042074">
    <property type="term" value="P:cell migration involved in gastrulation"/>
    <property type="evidence" value="ECO:0007669"/>
    <property type="project" value="UniProtKB-ARBA"/>
</dbReference>
<keyword evidence="11" id="KW-0677">Repeat</keyword>
<reference evidence="27" key="1">
    <citation type="submission" date="2020-10" db="EMBL/GenBank/DDBJ databases">
        <title>Chromosome-scale genome assembly of the Allis shad, Alosa alosa.</title>
        <authorList>
            <person name="Margot Z."/>
            <person name="Christophe K."/>
            <person name="Cabau C."/>
            <person name="Louis A."/>
            <person name="Berthelot C."/>
            <person name="Parey E."/>
            <person name="Roest Crollius H."/>
            <person name="Montfort J."/>
            <person name="Robinson-Rechavi M."/>
            <person name="Bucao C."/>
            <person name="Bouchez O."/>
            <person name="Gislard M."/>
            <person name="Lluch J."/>
            <person name="Milhes M."/>
            <person name="Lampietro C."/>
            <person name="Lopez Roques C."/>
            <person name="Donnadieu C."/>
            <person name="Braasch I."/>
            <person name="Desvignes T."/>
            <person name="Postlethwait J."/>
            <person name="Bobe J."/>
            <person name="Guiguen Y."/>
        </authorList>
    </citation>
    <scope>NUCLEOTIDE SEQUENCE</scope>
    <source>
        <strain evidence="27">M-15738</strain>
        <tissue evidence="27">Blood</tissue>
    </source>
</reference>
<keyword evidence="16 24" id="KW-1133">Transmembrane helix</keyword>
<evidence type="ECO:0000256" key="19">
    <source>
        <dbReference type="ARBA" id="ARBA00023180"/>
    </source>
</evidence>
<evidence type="ECO:0000256" key="15">
    <source>
        <dbReference type="ARBA" id="ARBA00022949"/>
    </source>
</evidence>
<dbReference type="GO" id="GO:0005912">
    <property type="term" value="C:adherens junction"/>
    <property type="evidence" value="ECO:0007669"/>
    <property type="project" value="UniProtKB-SubCell"/>
</dbReference>
<dbReference type="Pfam" id="PF00028">
    <property type="entry name" value="Cadherin"/>
    <property type="match status" value="3"/>
</dbReference>
<dbReference type="FunFam" id="2.60.40.60:FF:000191">
    <property type="entry name" value="Cadherin 1"/>
    <property type="match status" value="1"/>
</dbReference>
<keyword evidence="6" id="KW-1003">Cell membrane</keyword>
<comment type="subcellular location">
    <subcellularLocation>
        <location evidence="4">Cell junction</location>
        <location evidence="4">Adherens junction</location>
    </subcellularLocation>
    <subcellularLocation>
        <location evidence="2 22">Cell membrane</location>
        <topology evidence="2 22">Single-pass type I membrane protein</topology>
    </subcellularLocation>
    <subcellularLocation>
        <location evidence="3">Cytoplasm</location>
    </subcellularLocation>
    <subcellularLocation>
        <location evidence="1">Endosome</location>
    </subcellularLocation>
    <subcellularLocation>
        <location evidence="5">Golgi apparatus</location>
        <location evidence="5">trans-Golgi network</location>
    </subcellularLocation>
</comment>
<keyword evidence="18 24" id="KW-0472">Membrane</keyword>
<evidence type="ECO:0000313" key="27">
    <source>
        <dbReference type="EMBL" id="KAG5269955.1"/>
    </source>
</evidence>
<dbReference type="InterPro" id="IPR027397">
    <property type="entry name" value="Catenin-bd_sf"/>
</dbReference>
<keyword evidence="17" id="KW-0333">Golgi apparatus</keyword>
<evidence type="ECO:0000313" key="28">
    <source>
        <dbReference type="Proteomes" id="UP000823561"/>
    </source>
</evidence>
<dbReference type="Proteomes" id="UP000823561">
    <property type="component" value="Chromosome 14"/>
</dbReference>
<sequence>MDVSSCFRLGAIILFLQALLCAGFDQSCTPGFDSELYIFNVDRVTLHVGKTLGKVVFDDCTSRKRIVLDSADSRFKVDTDGTVKLERQVTLHDGHKRFSLHAWDSQGRKHTVAVRVELDRPHQHHHQVDLHQPDVTEAVPTVPVLVFPESFGGLRRRKRDWIIPPINFPENSRGPFPLKMVQIKTSQADKVKIIYSITGQGADDLFTIDREGGMVFSSLSPWTENNSLPITLLAHAVSDGGGKAEEPMEINVLVIDLNDNRPIFVKDPFLGNVAEASKIGTEFMAVNATDADEPGNANSDVRYKILSQEPALPLKDMFDINPLTGKIRVKNNGLDKEKIHEYTLEIQAADREGNGLIAECKAIITVTDSNDNAPQFNPSQYTVTVPENKVGEVVVKMPVTDDDDPNTSASAAKFKIISGDPAGMFSVETGPNKQEGIIKTAKPLDFEAVAKYTLVVAVENEMPFAVALPTSTAQVVVNVGDVNEAPIFSPAEKTISKPENVPVGTALVEYLATDPDTAMKQKVTYKVGSDPAGWLSVEKDSGIIKVETEMDLESTFVKDGQYKALILAMDDADLVPATGTGTLIIQLKDVNDNRPAVVERLVKVCNEEPPPILLAVTDQDTEVNGPPYSVQMTGDSAKNWTARMNGTSTGIILKLKTKLPQATYSIRLTVRDTHGLDQESIVEAQVCNCKGADFVCKDEPEPLYFEAGFGILGGILALLLLVLLLLIFMRRKSNMKKDPLLPEDDIRDNIYSYDEEGGGEDDQDYDLSVLHRGLDNRPEVFRNDVIPTFMPAPQYRPRPANAEDIGNFIDDNLKAADNDPTAPPYDSLLVFDYEGAGSEAGSLSSLNSSSSGGDQDYDCINEWGPRFKKLADMYGGGEEE</sequence>
<comment type="caution">
    <text evidence="27">The sequence shown here is derived from an EMBL/GenBank/DDBJ whole genome shotgun (WGS) entry which is preliminary data.</text>
</comment>
<keyword evidence="7" id="KW-0963">Cytoplasm</keyword>
<dbReference type="CDD" id="cd11304">
    <property type="entry name" value="Cadherin_repeat"/>
    <property type="match status" value="3"/>
</dbReference>
<feature type="domain" description="Cadherin" evidence="26">
    <location>
        <begin position="377"/>
        <end position="488"/>
    </location>
</feature>
<dbReference type="SUPFAM" id="SSF49313">
    <property type="entry name" value="Cadherin-like"/>
    <property type="match status" value="6"/>
</dbReference>
<dbReference type="InterPro" id="IPR000233">
    <property type="entry name" value="Cadherin_Y-type_LIR"/>
</dbReference>
<dbReference type="AlphaFoldDB" id="A0AAV6G4U0"/>
<dbReference type="InterPro" id="IPR039808">
    <property type="entry name" value="Cadherin"/>
</dbReference>
<evidence type="ECO:0000256" key="12">
    <source>
        <dbReference type="ARBA" id="ARBA00022753"/>
    </source>
</evidence>
<dbReference type="GO" id="GO:0016342">
    <property type="term" value="C:catenin complex"/>
    <property type="evidence" value="ECO:0007669"/>
    <property type="project" value="TreeGrafter"/>
</dbReference>
<evidence type="ECO:0000256" key="6">
    <source>
        <dbReference type="ARBA" id="ARBA00022475"/>
    </source>
</evidence>
<dbReference type="Gene3D" id="4.10.900.10">
    <property type="entry name" value="TCF3-CBD (Catenin binding domain)"/>
    <property type="match status" value="1"/>
</dbReference>
<proteinExistence type="predicted"/>
<dbReference type="FunFam" id="2.60.40.60:FF:000019">
    <property type="entry name" value="Cadherin 2"/>
    <property type="match status" value="1"/>
</dbReference>
<evidence type="ECO:0000256" key="2">
    <source>
        <dbReference type="ARBA" id="ARBA00004251"/>
    </source>
</evidence>
<dbReference type="Pfam" id="PF08758">
    <property type="entry name" value="Cadherin_pro"/>
    <property type="match status" value="1"/>
</dbReference>
<evidence type="ECO:0000256" key="20">
    <source>
        <dbReference type="ARBA" id="ARBA00023893"/>
    </source>
</evidence>
<feature type="chain" id="PRO_5043563137" description="Cadherin-1" evidence="25">
    <location>
        <begin position="24"/>
        <end position="880"/>
    </location>
</feature>
<evidence type="ECO:0000256" key="17">
    <source>
        <dbReference type="ARBA" id="ARBA00023034"/>
    </source>
</evidence>
<dbReference type="InterPro" id="IPR020894">
    <property type="entry name" value="Cadherin_CS"/>
</dbReference>
<dbReference type="GO" id="GO:0034332">
    <property type="term" value="P:adherens junction organization"/>
    <property type="evidence" value="ECO:0007669"/>
    <property type="project" value="UniProtKB-ARBA"/>
</dbReference>
<dbReference type="GO" id="GO:0030010">
    <property type="term" value="P:establishment of cell polarity"/>
    <property type="evidence" value="ECO:0007669"/>
    <property type="project" value="UniProtKB-ARBA"/>
</dbReference>
<dbReference type="InterPro" id="IPR002126">
    <property type="entry name" value="Cadherin-like_dom"/>
</dbReference>
<feature type="transmembrane region" description="Helical" evidence="24">
    <location>
        <begin position="703"/>
        <end position="728"/>
    </location>
</feature>
<dbReference type="InterPro" id="IPR015919">
    <property type="entry name" value="Cadherin-like_sf"/>
</dbReference>
<dbReference type="GO" id="GO:0007156">
    <property type="term" value="P:homophilic cell adhesion via plasma membrane adhesion molecules"/>
    <property type="evidence" value="ECO:0007669"/>
    <property type="project" value="InterPro"/>
</dbReference>
<dbReference type="FunFam" id="4.10.900.10:FF:000001">
    <property type="entry name" value="Cadherin 2"/>
    <property type="match status" value="1"/>
</dbReference>
<evidence type="ECO:0000256" key="7">
    <source>
        <dbReference type="ARBA" id="ARBA00022490"/>
    </source>
</evidence>
<dbReference type="PROSITE" id="PS00232">
    <property type="entry name" value="CADHERIN_1"/>
    <property type="match status" value="2"/>
</dbReference>
<evidence type="ECO:0000256" key="23">
    <source>
        <dbReference type="RuleBase" id="RU004357"/>
    </source>
</evidence>
<dbReference type="GO" id="GO:0007043">
    <property type="term" value="P:cell-cell junction assembly"/>
    <property type="evidence" value="ECO:0007669"/>
    <property type="project" value="TreeGrafter"/>
</dbReference>
<keyword evidence="14 22" id="KW-0130">Cell adhesion</keyword>
<evidence type="ECO:0000256" key="16">
    <source>
        <dbReference type="ARBA" id="ARBA00022989"/>
    </source>
</evidence>
<evidence type="ECO:0000256" key="4">
    <source>
        <dbReference type="ARBA" id="ARBA00004536"/>
    </source>
</evidence>
<evidence type="ECO:0000256" key="11">
    <source>
        <dbReference type="ARBA" id="ARBA00022737"/>
    </source>
</evidence>
<dbReference type="GO" id="GO:0000902">
    <property type="term" value="P:cell morphogenesis"/>
    <property type="evidence" value="ECO:0007669"/>
    <property type="project" value="TreeGrafter"/>
</dbReference>
<evidence type="ECO:0000256" key="24">
    <source>
        <dbReference type="SAM" id="Phobius"/>
    </source>
</evidence>
<dbReference type="GO" id="GO:0005794">
    <property type="term" value="C:Golgi apparatus"/>
    <property type="evidence" value="ECO:0007669"/>
    <property type="project" value="UniProtKB-SubCell"/>
</dbReference>
<keyword evidence="10 25" id="KW-0732">Signal</keyword>
<evidence type="ECO:0000256" key="18">
    <source>
        <dbReference type="ARBA" id="ARBA00023136"/>
    </source>
</evidence>
<dbReference type="GO" id="GO:0005509">
    <property type="term" value="F:calcium ion binding"/>
    <property type="evidence" value="ECO:0007669"/>
    <property type="project" value="UniProtKB-UniRule"/>
</dbReference>
<feature type="domain" description="Cadherin" evidence="26">
    <location>
        <begin position="160"/>
        <end position="264"/>
    </location>
</feature>
<dbReference type="PRINTS" id="PR00205">
    <property type="entry name" value="CADHERIN"/>
</dbReference>
<dbReference type="FunFam" id="2.60.40.60:FF:000011">
    <property type="entry name" value="Cadherin 1"/>
    <property type="match status" value="1"/>
</dbReference>
<dbReference type="EMBL" id="JADWDJ010000014">
    <property type="protein sequence ID" value="KAG5269955.1"/>
    <property type="molecule type" value="Genomic_DNA"/>
</dbReference>
<dbReference type="GO" id="GO:0001764">
    <property type="term" value="P:neuron migration"/>
    <property type="evidence" value="ECO:0007669"/>
    <property type="project" value="UniProtKB-ARBA"/>
</dbReference>
<organism evidence="27 28">
    <name type="scientific">Alosa alosa</name>
    <name type="common">allis shad</name>
    <dbReference type="NCBI Taxonomy" id="278164"/>
    <lineage>
        <taxon>Eukaryota</taxon>
        <taxon>Metazoa</taxon>
        <taxon>Chordata</taxon>
        <taxon>Craniata</taxon>
        <taxon>Vertebrata</taxon>
        <taxon>Euteleostomi</taxon>
        <taxon>Actinopterygii</taxon>
        <taxon>Neopterygii</taxon>
        <taxon>Teleostei</taxon>
        <taxon>Clupei</taxon>
        <taxon>Clupeiformes</taxon>
        <taxon>Clupeoidei</taxon>
        <taxon>Clupeidae</taxon>
        <taxon>Alosa</taxon>
    </lineage>
</organism>